<dbReference type="RefSeq" id="XP_066802000.1">
    <property type="nucleotide sequence ID" value="XM_066947586.1"/>
</dbReference>
<accession>A0AAW0YX28</accession>
<name>A0AAW0YX28_9TREE</name>
<evidence type="ECO:0000313" key="3">
    <source>
        <dbReference type="Proteomes" id="UP001388673"/>
    </source>
</evidence>
<protein>
    <recommendedName>
        <fullName evidence="4">F-box domain-containing protein</fullName>
    </recommendedName>
</protein>
<dbReference type="InterPro" id="IPR032675">
    <property type="entry name" value="LRR_dom_sf"/>
</dbReference>
<proteinExistence type="predicted"/>
<sequence>MDEQTLHTIDDELRAIRLDDGPKLQPLRLDKMFLRARQWRPPAAASSSSSNQIEHIERSPTPPRHTKIYPLPLPLPIASSTSQPQDTMHETVEETRLAGVSPLSKLFQYPELVPSVLEHFDQPKDLAIAARVCRDWCRIARKRLYEYVWVRPWEDGCRFKLVLLMDTLHKHPELCELVHKLDVRFFPLAARGSERSELDDQVQQAISHMCNLQSLVWTRDRSINPALLEKISDLDHLRSLEITGHSYRYYDAALFGCMPALEDLRIMMPDPNLKSKLVGVVSALGQRKRGGLKSLGIICQTSSLIDDAILKAMAPHLTALRRLTLWGCSRVTRDGVFTILDEANDNVVELSLDALPHSRLLDLTSAPPLPQLTTLSLTISIPHPDPANPIAVPSDLPILPSLRSLTSFHLTLSAAHYWLPLSTYVALQSQLSTPSMLRKLSLINLVIGQDTLSYILETNPLLEELYISINGRSTILNCEALEGNNKLRIFHVNAPPQWTPTSDDLTRLAEKMRGLDQIGASNRVYEVHRRLDDDGISRAELSRWGKTTIPGYFQVWRA</sequence>
<evidence type="ECO:0000313" key="2">
    <source>
        <dbReference type="EMBL" id="KAK8850569.1"/>
    </source>
</evidence>
<dbReference type="Proteomes" id="UP001388673">
    <property type="component" value="Unassembled WGS sequence"/>
</dbReference>
<reference evidence="2 3" key="1">
    <citation type="journal article" date="2024" name="bioRxiv">
        <title>Comparative genomics of Cryptococcus and Kwoniella reveals pathogenesis evolution and contrasting karyotype dynamics via intercentromeric recombination or chromosome fusion.</title>
        <authorList>
            <person name="Coelho M.A."/>
            <person name="David-Palma M."/>
            <person name="Shea T."/>
            <person name="Bowers K."/>
            <person name="McGinley-Smith S."/>
            <person name="Mohammad A.W."/>
            <person name="Gnirke A."/>
            <person name="Yurkov A.M."/>
            <person name="Nowrousian M."/>
            <person name="Sun S."/>
            <person name="Cuomo C.A."/>
            <person name="Heitman J."/>
        </authorList>
    </citation>
    <scope>NUCLEOTIDE SEQUENCE [LARGE SCALE GENOMIC DNA]</scope>
    <source>
        <strain evidence="2 3">CBS 13917</strain>
    </source>
</reference>
<keyword evidence="3" id="KW-1185">Reference proteome</keyword>
<dbReference type="SUPFAM" id="SSF52047">
    <property type="entry name" value="RNI-like"/>
    <property type="match status" value="1"/>
</dbReference>
<evidence type="ECO:0008006" key="4">
    <source>
        <dbReference type="Google" id="ProtNLM"/>
    </source>
</evidence>
<organism evidence="2 3">
    <name type="scientific">Kwoniella newhampshirensis</name>
    <dbReference type="NCBI Taxonomy" id="1651941"/>
    <lineage>
        <taxon>Eukaryota</taxon>
        <taxon>Fungi</taxon>
        <taxon>Dikarya</taxon>
        <taxon>Basidiomycota</taxon>
        <taxon>Agaricomycotina</taxon>
        <taxon>Tremellomycetes</taxon>
        <taxon>Tremellales</taxon>
        <taxon>Cryptococcaceae</taxon>
        <taxon>Kwoniella</taxon>
    </lineage>
</organism>
<dbReference type="EMBL" id="JBCAWK010000008">
    <property type="protein sequence ID" value="KAK8850569.1"/>
    <property type="molecule type" value="Genomic_DNA"/>
</dbReference>
<dbReference type="AlphaFoldDB" id="A0AAW0YX28"/>
<gene>
    <name evidence="2" type="ORF">IAR55_004487</name>
</gene>
<dbReference type="KEGG" id="kne:92181745"/>
<comment type="caution">
    <text evidence="2">The sequence shown here is derived from an EMBL/GenBank/DDBJ whole genome shotgun (WGS) entry which is preliminary data.</text>
</comment>
<feature type="region of interest" description="Disordered" evidence="1">
    <location>
        <begin position="40"/>
        <end position="65"/>
    </location>
</feature>
<dbReference type="Gene3D" id="3.80.10.10">
    <property type="entry name" value="Ribonuclease Inhibitor"/>
    <property type="match status" value="1"/>
</dbReference>
<dbReference type="GeneID" id="92181745"/>
<evidence type="ECO:0000256" key="1">
    <source>
        <dbReference type="SAM" id="MobiDB-lite"/>
    </source>
</evidence>